<dbReference type="RefSeq" id="WP_036133542.1">
    <property type="nucleotide sequence ID" value="NZ_AVPU01000001.1"/>
</dbReference>
<comment type="caution">
    <text evidence="2">The sequence shown here is derived from an EMBL/GenBank/DDBJ whole genome shotgun (WGS) entry which is preliminary data.</text>
</comment>
<dbReference type="EMBL" id="AVPU01000001">
    <property type="protein sequence ID" value="KGM56279.1"/>
    <property type="molecule type" value="Genomic_DNA"/>
</dbReference>
<name>A0A0A0F0J0_9GAMM</name>
<gene>
    <name evidence="2" type="ORF">N800_08755</name>
</gene>
<sequence>MKRFRRRQFRARIAILAVLALLWSQVVLAGHPACSMGFMALSELDASAPLVVEGGTHGCHEAPAPSDDTVCASHCGQGSLSSDVARVPDVPALPAAIPVAMAEVVFLSADLRRHHALPPPVSWHRPTPHPAALLLI</sequence>
<dbReference type="eggNOG" id="ENOG50301BR">
    <property type="taxonomic scope" value="Bacteria"/>
</dbReference>
<keyword evidence="1" id="KW-0732">Signal</keyword>
<keyword evidence="3" id="KW-1185">Reference proteome</keyword>
<feature type="signal peptide" evidence="1">
    <location>
        <begin position="1"/>
        <end position="29"/>
    </location>
</feature>
<feature type="chain" id="PRO_5001961987" description="DUF2946 domain-containing protein" evidence="1">
    <location>
        <begin position="30"/>
        <end position="136"/>
    </location>
</feature>
<proteinExistence type="predicted"/>
<organism evidence="2 3">
    <name type="scientific">Lysobacter daejeonensis GH1-9</name>
    <dbReference type="NCBI Taxonomy" id="1385517"/>
    <lineage>
        <taxon>Bacteria</taxon>
        <taxon>Pseudomonadati</taxon>
        <taxon>Pseudomonadota</taxon>
        <taxon>Gammaproteobacteria</taxon>
        <taxon>Lysobacterales</taxon>
        <taxon>Lysobacteraceae</taxon>
        <taxon>Aerolutibacter</taxon>
    </lineage>
</organism>
<dbReference type="OrthoDB" id="6023277at2"/>
<evidence type="ECO:0008006" key="4">
    <source>
        <dbReference type="Google" id="ProtNLM"/>
    </source>
</evidence>
<accession>A0A0A0F0J0</accession>
<evidence type="ECO:0000313" key="2">
    <source>
        <dbReference type="EMBL" id="KGM56279.1"/>
    </source>
</evidence>
<protein>
    <recommendedName>
        <fullName evidence="4">DUF2946 domain-containing protein</fullName>
    </recommendedName>
</protein>
<evidence type="ECO:0000313" key="3">
    <source>
        <dbReference type="Proteomes" id="UP000029998"/>
    </source>
</evidence>
<reference evidence="2 3" key="1">
    <citation type="submission" date="2013-08" db="EMBL/GenBank/DDBJ databases">
        <title>Genome sequencing of Lysobacter.</title>
        <authorList>
            <person name="Zhang S."/>
            <person name="Wang G."/>
        </authorList>
    </citation>
    <scope>NUCLEOTIDE SEQUENCE [LARGE SCALE GENOMIC DNA]</scope>
    <source>
        <strain evidence="2 3">GH1-9</strain>
    </source>
</reference>
<dbReference type="AlphaFoldDB" id="A0A0A0F0J0"/>
<evidence type="ECO:0000256" key="1">
    <source>
        <dbReference type="SAM" id="SignalP"/>
    </source>
</evidence>
<dbReference type="Proteomes" id="UP000029998">
    <property type="component" value="Unassembled WGS sequence"/>
</dbReference>